<evidence type="ECO:0000259" key="6">
    <source>
        <dbReference type="Pfam" id="PF25033"/>
    </source>
</evidence>
<dbReference type="Pfam" id="PF25037">
    <property type="entry name" value="VPS13_C"/>
    <property type="match status" value="1"/>
</dbReference>
<feature type="domain" description="Vacuolar protein sorting-associated protein 13 VPS13 adaptor binding" evidence="7">
    <location>
        <begin position="1911"/>
        <end position="2488"/>
    </location>
</feature>
<feature type="domain" description="Intermembrane lipid transfer protein VPS13-like C-terminal" evidence="8">
    <location>
        <begin position="3027"/>
        <end position="3132"/>
    </location>
</feature>
<dbReference type="Pfam" id="PF25036">
    <property type="entry name" value="VPS13_VAB"/>
    <property type="match status" value="1"/>
</dbReference>
<protein>
    <recommendedName>
        <fullName evidence="11">Vacuolar protein sorting-associated protein</fullName>
    </recommendedName>
</protein>
<feature type="region of interest" description="Disordered" evidence="4">
    <location>
        <begin position="1395"/>
        <end position="1420"/>
    </location>
</feature>
<feature type="compositionally biased region" description="Basic and acidic residues" evidence="4">
    <location>
        <begin position="1051"/>
        <end position="1061"/>
    </location>
</feature>
<reference evidence="9 10" key="1">
    <citation type="submission" date="2024-04" db="EMBL/GenBank/DDBJ databases">
        <title>Symmetric and asymmetric DNA N6-adenine methylation regulates different biological responses in Mucorales.</title>
        <authorList>
            <consortium name="Lawrence Berkeley National Laboratory"/>
            <person name="Lax C."/>
            <person name="Mondo S.J."/>
            <person name="Osorio-Concepcion M."/>
            <person name="Muszewska A."/>
            <person name="Corrochano-Luque M."/>
            <person name="Gutierrez G."/>
            <person name="Riley R."/>
            <person name="Lipzen A."/>
            <person name="Guo J."/>
            <person name="Hundley H."/>
            <person name="Amirebrahimi M."/>
            <person name="Ng V."/>
            <person name="Lorenzo-Gutierrez D."/>
            <person name="Binder U."/>
            <person name="Yang J."/>
            <person name="Song Y."/>
            <person name="Canovas D."/>
            <person name="Navarro E."/>
            <person name="Freitag M."/>
            <person name="Gabaldon T."/>
            <person name="Grigoriev I.V."/>
            <person name="Corrochano L.M."/>
            <person name="Nicolas F.E."/>
            <person name="Garre V."/>
        </authorList>
    </citation>
    <scope>NUCLEOTIDE SEQUENCE [LARGE SCALE GENOMIC DNA]</scope>
    <source>
        <strain evidence="9 10">L51</strain>
    </source>
</reference>
<keyword evidence="2" id="KW-0813">Transport</keyword>
<evidence type="ECO:0000256" key="2">
    <source>
        <dbReference type="ARBA" id="ARBA00022448"/>
    </source>
</evidence>
<dbReference type="InterPro" id="IPR056747">
    <property type="entry name" value="VPS13-like_M"/>
</dbReference>
<evidence type="ECO:0000256" key="3">
    <source>
        <dbReference type="ARBA" id="ARBA00023055"/>
    </source>
</evidence>
<comment type="similarity">
    <text evidence="1">Belongs to the VPS13 family.</text>
</comment>
<dbReference type="InterPro" id="IPR009543">
    <property type="entry name" value="VPS13_VAB"/>
</dbReference>
<feature type="region of interest" description="Disordered" evidence="4">
    <location>
        <begin position="2551"/>
        <end position="2576"/>
    </location>
</feature>
<proteinExistence type="inferred from homology"/>
<evidence type="ECO:0000313" key="9">
    <source>
        <dbReference type="EMBL" id="KAL0096824.1"/>
    </source>
</evidence>
<dbReference type="InterPro" id="IPR056748">
    <property type="entry name" value="VPS13-like_C"/>
</dbReference>
<dbReference type="InterPro" id="IPR026854">
    <property type="entry name" value="VPS13_N"/>
</dbReference>
<evidence type="ECO:0000259" key="5">
    <source>
        <dbReference type="Pfam" id="PF12624"/>
    </source>
</evidence>
<feature type="domain" description="Chorein N-terminal" evidence="5">
    <location>
        <begin position="32"/>
        <end position="909"/>
    </location>
</feature>
<feature type="domain" description="VPS13-like middle region" evidence="6">
    <location>
        <begin position="1180"/>
        <end position="1856"/>
    </location>
</feature>
<evidence type="ECO:0000256" key="1">
    <source>
        <dbReference type="ARBA" id="ARBA00006545"/>
    </source>
</evidence>
<feature type="compositionally biased region" description="Low complexity" evidence="4">
    <location>
        <begin position="2558"/>
        <end position="2574"/>
    </location>
</feature>
<feature type="region of interest" description="Disordered" evidence="4">
    <location>
        <begin position="1051"/>
        <end position="1077"/>
    </location>
</feature>
<evidence type="ECO:0000259" key="7">
    <source>
        <dbReference type="Pfam" id="PF25036"/>
    </source>
</evidence>
<comment type="caution">
    <text evidence="9">The sequence shown here is derived from an EMBL/GenBank/DDBJ whole genome shotgun (WGS) entry which is preliminary data.</text>
</comment>
<name>A0ABR3BD83_PHYBL</name>
<accession>A0ABR3BD83</accession>
<evidence type="ECO:0000259" key="8">
    <source>
        <dbReference type="Pfam" id="PF25037"/>
    </source>
</evidence>
<dbReference type="PANTHER" id="PTHR16166:SF93">
    <property type="entry name" value="INTERMEMBRANE LIPID TRANSFER PROTEIN VPS13"/>
    <property type="match status" value="1"/>
</dbReference>
<feature type="compositionally biased region" description="Polar residues" evidence="4">
    <location>
        <begin position="1395"/>
        <end position="1410"/>
    </location>
</feature>
<keyword evidence="10" id="KW-1185">Reference proteome</keyword>
<evidence type="ECO:0000256" key="4">
    <source>
        <dbReference type="SAM" id="MobiDB-lite"/>
    </source>
</evidence>
<keyword evidence="3" id="KW-0445">Lipid transport</keyword>
<dbReference type="EMBL" id="JBCLYO010000001">
    <property type="protein sequence ID" value="KAL0096824.1"/>
    <property type="molecule type" value="Genomic_DNA"/>
</dbReference>
<evidence type="ECO:0000313" key="10">
    <source>
        <dbReference type="Proteomes" id="UP001448207"/>
    </source>
</evidence>
<dbReference type="Pfam" id="PF12624">
    <property type="entry name" value="VPS13_N"/>
    <property type="match status" value="1"/>
</dbReference>
<dbReference type="Pfam" id="PF25033">
    <property type="entry name" value="VPS13_M"/>
    <property type="match status" value="1"/>
</dbReference>
<dbReference type="PANTHER" id="PTHR16166">
    <property type="entry name" value="VACUOLAR PROTEIN SORTING-ASSOCIATED PROTEIN VPS13"/>
    <property type="match status" value="1"/>
</dbReference>
<dbReference type="InterPro" id="IPR026847">
    <property type="entry name" value="VPS13"/>
</dbReference>
<organism evidence="9 10">
    <name type="scientific">Phycomyces blakesleeanus</name>
    <dbReference type="NCBI Taxonomy" id="4837"/>
    <lineage>
        <taxon>Eukaryota</taxon>
        <taxon>Fungi</taxon>
        <taxon>Fungi incertae sedis</taxon>
        <taxon>Mucoromycota</taxon>
        <taxon>Mucoromycotina</taxon>
        <taxon>Mucoromycetes</taxon>
        <taxon>Mucorales</taxon>
        <taxon>Phycomycetaceae</taxon>
        <taxon>Phycomyces</taxon>
    </lineage>
</organism>
<dbReference type="Proteomes" id="UP001448207">
    <property type="component" value="Unassembled WGS sequence"/>
</dbReference>
<sequence>MLESVVSTLLNKVLGAYVSNLNYNQLQIGIWSGYLGELTLTIPWSNLKGKPVMININDVYVLAVPRNESTMTADEIKARQHEAKMRKLADAEMIHQPVEHTNAAEDAKNETFANQLMQKILNNLQFSITNIHIRYEDEVSAPGHRFAAGITLNELSAISTDENWIPQTIGDAVNTIHKLATLESLSVYWNTDTYSLSHLKDDESFTRFRSLIATKTHVPPEHQYILKPVCGTGRVKLNKKFGGETPKVDSTLLFDELSFVIDDEQYRDAILMIDLFHSYLKKQKYQKLHPPSTVTPRTDPRAYFQFAANAVLSEIHERNQRWTWAHIKQRRQDRLDYIDCYVADKLGQPTPEQKQKLGELEHKLSYEDIRLYRGRSKAHLRREKERLAAEEERKRKAAAAQAANSKGWLGSWWSTPNTANQQEEDEDLVITEEQKQEFYDAIEYDEDMAAVVESIEFPKDTMLLCLRTTLNKGSFTLKREPHANNPLELVSLVFDTVMLGAIQYVDSFKITAALGDLILYDGATKNTQYKKLIGVKQKEPKDRRKSQLDKHLIKFENMKNPFFSLAIEHKPLDGRADNAMALVMRNIDIVYNPITISAVIEFFRPPETSADSVNALIEVAGDTLEDIKNQTRASLAFALERHTTLDLRVDMDAPVIIIPENCSLKNCRGIVVDAGHINIESNLAPAGAFNEMKSKKSAEYTTEDYVQLRSFMYDKFTIQLTQTKILVGDSVDTCLAQVREPTKEYNHLHLVDRIDMTFLLEMCIVAKSNDLTRFKMSGHLPLLSVNFSDTKYRILMQLPRLIEASGILGNDKPDHLESDEEVDQQAALDAQRRMSFMNTRLWEQSDGDLYIDSDSDSDLSQKDSDELWSVAETAETEATQLKQKTSKETHVNQKIFELDFKVDKVSANVLMARRQREEGSTFEDLLCEVTLEHLSVEYCMRPFDMSIGLSLESLNVVDRMAHGNEFKYLVTSDNMVVPSSDSKSKSEPTELVHVEYIRVDKESPEYRNKYKGIEQTANVTLSTLNFIVTQSSVLTLYSFVLDTFVEDESPTRISKDADQRRRSSAVPPKDSTPPQPSNIYVHLLLDSVNFILNDDGVRLATGRLSHGDMSVLMIQNTVKLSAKFDNFTLTDDLNDTSEGSKNTHQTDLLTIQGEELIDLRFESFIENGPQIYPGYDQLLYLRMGSAQFTFLEQPITRFMSYFSKFAEMKLMFDRARQAAYESAQHLQQAVTKMHFDVVIKTPVVFFPEMHNHPMDVVVAHLGEIWASNTFVDEEDGCINAIRAGLRAINVTSTFHAIHPSTKKIQVQELPIVENTNLTLDIKSPQQINTLRPDMDISGKLSDLSMRLTEVQYIFLMDAVNMISRIFSGTEEPDSSSKTHPNQSNLLTQEDQLQATTDENTNINSRTNVSSDVDEENHEEPPRIRMDLDAQTIALELFTNKDVNNWTQPPDSLLKVAMNGSRVQVEMLKTGCIKTDLKVKSLVVNDSRPNINSKYKEIMPAIENGYQFEMLLDLSPADPVRRGVAIMTINDPKVIISLDHAFVLQNFAMLPFTQNHNPASSHQSSAKHTEEFLSVEQGIELSYSLNVVRAEFVLLANPDTIESEAVVLSAEQVMISRQAVTALVVRQMGMFLCRMDKRNVSTLKFIQTFDVSISMNIDTKGPEGQPKTDLQVDVDALVLRLSYRDAMLITDIFNKAYALYEKSVGSQPPALSGTSPAQTTVSTNNTPHAHELPRFMEAKESLRASFQGMQVILIDEIHEMPMVDMTLKPFSVDVANWSRSLSATVELATYINYFNIKNSHWEPLVEPWNVQLAISRNNMLPNDPLHVELLSDNILNLNVTHTFLESAMATMHLWDKRSYNGYHGERGAVAPYRIANHTGYKVHVWSTKVGDKKDTVIKSLENGQEMEWWFEDWRKRRETTSSGNKNLLNVQLEGALWESLRDISVDTEGEKMQPLQPMINDVEHHIMFDIKLVNNVKVVTIRSTMVIENKTLLPVDFVLLDKSGNPCSHIKKIAPGQDYAIPIEAAYNDRFCVRPDAGFGYKWADKMLHWTDFVRPGEKPSTIQCLGEGEDMPPFMFQIHSRFDKNNQLFGHYPVMSIRLSAPVEIENLLPFDFNFRIIDKTAKQDFGSFLRKGGVAPLHVIKNKHLLILNIAILDSNYNPSDFAIISTRGTEDLNIEDTLQLKSKDNVLLTLKINTMDIPDSGGARKYSIYCPYIVINKTGCPIGFKPKLAWQSSMFSGAQNTAVCRPGVKPEPFMFSYPKIDNRNRCLIQISGSEWSIPISFEAVGTMYDVTVPSPSKTEEIHVGVSVQEGQGKYKISKVITFTPRFILSNQMDEFIRYREPESRVDQDLEPNQRIPLYNLRRNAEKQLSIKLPGINNRWSAPFNIQDIGKMHVRLDSADGSTAMLMRVTTILQDATVFIVLSKEDSKNWPFRIVNETDDTMTFYQEELSIMRDDFSDNRMHQQSARRYRLPPHQSVPYSWDMPANKDKKIILNIYGRERSINLQEIGSQLPFRYTTREGKPAIASIDIKISDMVQYVYLKPFVQSESLFRPTSQGSNSSVTSLSPSTSTSTSFKDTNVREGFEAVEMNLILNLIFKIEIKQIGLSFINRRLDEIAYITLRGLNVSFKDSNVYQSLRWSIKWIQIDNQLPGSAFPILLYPTNVTREGNHEILPTLQLAVDRVKDDSHGVLYIKYFSVLLQKMSVEMDEAFVYSILDFSHINVEGWNSVVDDGKLWEYTNEIPDVNLEDGVAQLYFEMLSIQPIRFDLSFLRTDQLNIVDERPQGNSPLMFFVNILTMAIGNINAAPMKFNALAVENLRASGSDLSNRIFIHYSDQFIYQIHNVLGSADFLGNPVGLFNNLSSGVAELFYEPWQGFIMSDRPQDLGLGIARGFSGFVRKSVFGVTDSFTKFTGSIGKGLSVATMDRQYQDKRRQNMARNKPRHALVGVAQGANYFANSIASGMTGLVTRPIEGASKEGVSGFFTGFGKGLVGAVTKPVVGAFDLASNVTEGIRNSATPTDVNDIERIRYPRYIGNDGILKPYSTKEAQGQHWLREVDNGKYFQDSYIYHCHVQSDERVAMLTSNRVMLLRTRRLMVEWQEPFTEIDTIKCQSTGIAIKLVNDKWEPFLVIPDKKTRELLFRKIEEAVLKYNNVRRPGH</sequence>
<gene>
    <name evidence="9" type="ORF">J3Q64DRAFT_1651259</name>
</gene>
<evidence type="ECO:0008006" key="11">
    <source>
        <dbReference type="Google" id="ProtNLM"/>
    </source>
</evidence>